<evidence type="ECO:0000313" key="3">
    <source>
        <dbReference type="Proteomes" id="UP000186817"/>
    </source>
</evidence>
<evidence type="ECO:0000313" key="2">
    <source>
        <dbReference type="EMBL" id="OLP95975.1"/>
    </source>
</evidence>
<proteinExistence type="predicted"/>
<organism evidence="2 3">
    <name type="scientific">Symbiodinium microadriaticum</name>
    <name type="common">Dinoflagellate</name>
    <name type="synonym">Zooxanthella microadriatica</name>
    <dbReference type="NCBI Taxonomy" id="2951"/>
    <lineage>
        <taxon>Eukaryota</taxon>
        <taxon>Sar</taxon>
        <taxon>Alveolata</taxon>
        <taxon>Dinophyceae</taxon>
        <taxon>Suessiales</taxon>
        <taxon>Symbiodiniaceae</taxon>
        <taxon>Symbiodinium</taxon>
    </lineage>
</organism>
<sequence length="237" mass="25480">MAAPGSCVFARARAPKQGHEWNLRSRRQIPAGGRHHTGVTSILLADARDAETVPTSRFPAPCEASPAAPARRERQREPEAAQQEDANRGQKTVVSGLLLLEWTAVTKGIKVVETGPLQDIKVAEMRLRKEEDATQAKLAEPVGLLRGDRGISTRASDSGRRTFRAIHNAAGHKLRPSPVNRFTPGDSGSRATEGGRGSEVKKRKARKGSGGEARTEREQASSKVVSGTGTLWALMAL</sequence>
<evidence type="ECO:0000256" key="1">
    <source>
        <dbReference type="SAM" id="MobiDB-lite"/>
    </source>
</evidence>
<accession>A0A1Q9DLC3</accession>
<dbReference type="Proteomes" id="UP000186817">
    <property type="component" value="Unassembled WGS sequence"/>
</dbReference>
<dbReference type="EMBL" id="LSRX01000484">
    <property type="protein sequence ID" value="OLP95975.1"/>
    <property type="molecule type" value="Genomic_DNA"/>
</dbReference>
<feature type="compositionally biased region" description="Basic and acidic residues" evidence="1">
    <location>
        <begin position="70"/>
        <end position="79"/>
    </location>
</feature>
<comment type="caution">
    <text evidence="2">The sequence shown here is derived from an EMBL/GenBank/DDBJ whole genome shotgun (WGS) entry which is preliminary data.</text>
</comment>
<feature type="region of interest" description="Disordered" evidence="1">
    <location>
        <begin position="50"/>
        <end position="90"/>
    </location>
</feature>
<protein>
    <submittedName>
        <fullName evidence="2">Uncharacterized protein</fullName>
    </submittedName>
</protein>
<reference evidence="2 3" key="1">
    <citation type="submission" date="2016-02" db="EMBL/GenBank/DDBJ databases">
        <title>Genome analysis of coral dinoflagellate symbionts highlights evolutionary adaptations to a symbiotic lifestyle.</title>
        <authorList>
            <person name="Aranda M."/>
            <person name="Li Y."/>
            <person name="Liew Y.J."/>
            <person name="Baumgarten S."/>
            <person name="Simakov O."/>
            <person name="Wilson M."/>
            <person name="Piel J."/>
            <person name="Ashoor H."/>
            <person name="Bougouffa S."/>
            <person name="Bajic V.B."/>
            <person name="Ryu T."/>
            <person name="Ravasi T."/>
            <person name="Bayer T."/>
            <person name="Micklem G."/>
            <person name="Kim H."/>
            <person name="Bhak J."/>
            <person name="Lajeunesse T.C."/>
            <person name="Voolstra C.R."/>
        </authorList>
    </citation>
    <scope>NUCLEOTIDE SEQUENCE [LARGE SCALE GENOMIC DNA]</scope>
    <source>
        <strain evidence="2 3">CCMP2467</strain>
    </source>
</reference>
<keyword evidence="3" id="KW-1185">Reference proteome</keyword>
<gene>
    <name evidence="2" type="ORF">AK812_SmicGene21838</name>
</gene>
<feature type="compositionally biased region" description="Low complexity" evidence="1">
    <location>
        <begin position="59"/>
        <end position="69"/>
    </location>
</feature>
<dbReference type="AlphaFoldDB" id="A0A1Q9DLC3"/>
<feature type="region of interest" description="Disordered" evidence="1">
    <location>
        <begin position="174"/>
        <end position="225"/>
    </location>
</feature>
<name>A0A1Q9DLC3_SYMMI</name>